<feature type="compositionally biased region" description="Polar residues" evidence="5">
    <location>
        <begin position="41"/>
        <end position="69"/>
    </location>
</feature>
<organism evidence="8 9">
    <name type="scientific">Eremothecium sinecaudum</name>
    <dbReference type="NCBI Taxonomy" id="45286"/>
    <lineage>
        <taxon>Eukaryota</taxon>
        <taxon>Fungi</taxon>
        <taxon>Dikarya</taxon>
        <taxon>Ascomycota</taxon>
        <taxon>Saccharomycotina</taxon>
        <taxon>Saccharomycetes</taxon>
        <taxon>Saccharomycetales</taxon>
        <taxon>Saccharomycetaceae</taxon>
        <taxon>Eremothecium</taxon>
    </lineage>
</organism>
<dbReference type="InterPro" id="IPR001005">
    <property type="entry name" value="SANT/Myb"/>
</dbReference>
<feature type="compositionally biased region" description="Basic and acidic residues" evidence="5">
    <location>
        <begin position="74"/>
        <end position="90"/>
    </location>
</feature>
<feature type="domain" description="Myb-like" evidence="6">
    <location>
        <begin position="396"/>
        <end position="512"/>
    </location>
</feature>
<evidence type="ECO:0000256" key="5">
    <source>
        <dbReference type="SAM" id="MobiDB-lite"/>
    </source>
</evidence>
<feature type="region of interest" description="Disordered" evidence="5">
    <location>
        <begin position="198"/>
        <end position="231"/>
    </location>
</feature>
<proteinExistence type="predicted"/>
<dbReference type="Pfam" id="PF13921">
    <property type="entry name" value="Myb_DNA-bind_6"/>
    <property type="match status" value="1"/>
</dbReference>
<dbReference type="GO" id="GO:0000785">
    <property type="term" value="C:chromatin"/>
    <property type="evidence" value="ECO:0007669"/>
    <property type="project" value="UniProtKB-ARBA"/>
</dbReference>
<evidence type="ECO:0000256" key="3">
    <source>
        <dbReference type="ARBA" id="ARBA00023125"/>
    </source>
</evidence>
<reference evidence="8 9" key="1">
    <citation type="submission" date="2016-01" db="EMBL/GenBank/DDBJ databases">
        <title>Genome sequence of the yeast Holleya sinecauda.</title>
        <authorList>
            <person name="Dietrich F.S."/>
        </authorList>
    </citation>
    <scope>NUCLEOTIDE SEQUENCE [LARGE SCALE GENOMIC DNA]</scope>
    <source>
        <strain evidence="8 9">ATCC 58844</strain>
    </source>
</reference>
<evidence type="ECO:0000313" key="8">
    <source>
        <dbReference type="EMBL" id="AMD20977.1"/>
    </source>
</evidence>
<name>A0A0X8HT12_9SACH</name>
<accession>A0A0X8HT12</accession>
<dbReference type="GO" id="GO:0003700">
    <property type="term" value="F:DNA-binding transcription factor activity"/>
    <property type="evidence" value="ECO:0007669"/>
    <property type="project" value="TreeGrafter"/>
</dbReference>
<keyword evidence="2" id="KW-0677">Repeat</keyword>
<dbReference type="GO" id="GO:0000976">
    <property type="term" value="F:transcription cis-regulatory region binding"/>
    <property type="evidence" value="ECO:0007669"/>
    <property type="project" value="TreeGrafter"/>
</dbReference>
<dbReference type="Pfam" id="PF21559">
    <property type="entry name" value="Reb1_MybAD"/>
    <property type="match status" value="1"/>
</dbReference>
<evidence type="ECO:0000256" key="1">
    <source>
        <dbReference type="ARBA" id="ARBA00004123"/>
    </source>
</evidence>
<sequence length="604" mass="68435">MSQQQEHHHTHDNGHEYVEEAVFKYVSGPISGSADEDSPTAIGQVTGRRSSTAANNRGPSNRSISNHNDINVHGVKEKDKEMDWFLKHNDDEELHDTGNSGGGNAVSSVDTEDSNAAAAVAAAAVAAAFEDRGLKRQGSGELGGELLKKTKKQKSKAEKVKSHMGAVDPELASLDNTDNDQLVRKAIMDVDHIAQHPDIQQYLNTGDGSEKDKGKDDDLNLPPPYDDNEPKIALKKTEVLPKVLDPDSPDRDISNLIREAVKKAAHIINLQTQSTGKSFDETEEEALEQFVQDYQVIKGISRRQICERIWSNERRKDDFWTNICRVLPYRTRSSIYKHVRRKYHIFEQRGKWTPEEDAELARWCMEKEGQWSNIGKVLGRMPEDCRDRWRNYIKCGTDRVSNKWSPEEEEKLKNVITEILDNAAKGGIEEREDSYEGGDDIPNSRSAGKALGHDLDMVSVANMGSESSDKMGSLLSGKGNASRDIINWTIVSERMGGRRSRIQCRYKWNKLLKKEAMNKIKSINDEDKMWLLVKLKDLGFTEDLQVDWEELAALMPGRRWTGTELKLCYEKLRTSVRHYKKKSISEICKELVDYHDEQALLSKN</sequence>
<feature type="domain" description="Myb-like" evidence="6">
    <location>
        <begin position="348"/>
        <end position="393"/>
    </location>
</feature>
<evidence type="ECO:0000259" key="6">
    <source>
        <dbReference type="PROSITE" id="PS50090"/>
    </source>
</evidence>
<gene>
    <name evidence="8" type="ORF">AW171_hschr52906</name>
</gene>
<dbReference type="SUPFAM" id="SSF46689">
    <property type="entry name" value="Homeodomain-like"/>
    <property type="match status" value="2"/>
</dbReference>
<dbReference type="PANTHER" id="PTHR46380">
    <property type="entry name" value="CYCLIN-D-BINDING MYB-LIKE TRANSCRIPTION FACTOR 1"/>
    <property type="match status" value="1"/>
</dbReference>
<feature type="domain" description="HTH myb-type" evidence="7">
    <location>
        <begin position="344"/>
        <end position="397"/>
    </location>
</feature>
<dbReference type="Gene3D" id="1.10.10.60">
    <property type="entry name" value="Homeodomain-like"/>
    <property type="match status" value="2"/>
</dbReference>
<dbReference type="SMART" id="SM00717">
    <property type="entry name" value="SANT"/>
    <property type="match status" value="4"/>
</dbReference>
<dbReference type="CDD" id="cd00167">
    <property type="entry name" value="SANT"/>
    <property type="match status" value="2"/>
</dbReference>
<keyword evidence="9" id="KW-1185">Reference proteome</keyword>
<dbReference type="RefSeq" id="XP_017987973.1">
    <property type="nucleotide sequence ID" value="XM_018132746.1"/>
</dbReference>
<evidence type="ECO:0000256" key="4">
    <source>
        <dbReference type="ARBA" id="ARBA00023242"/>
    </source>
</evidence>
<dbReference type="GO" id="GO:0006353">
    <property type="term" value="P:DNA-templated transcription termination"/>
    <property type="evidence" value="ECO:0007669"/>
    <property type="project" value="UniProtKB-ARBA"/>
</dbReference>
<keyword evidence="4" id="KW-0539">Nucleus</keyword>
<dbReference type="AlphaFoldDB" id="A0A0X8HT12"/>
<dbReference type="FunFam" id="1.10.10.60:FF:000387">
    <property type="entry name" value="Replication termination factor 1"/>
    <property type="match status" value="1"/>
</dbReference>
<dbReference type="Proteomes" id="UP000243052">
    <property type="component" value="Chromosome v"/>
</dbReference>
<feature type="region of interest" description="Disordered" evidence="5">
    <location>
        <begin position="134"/>
        <end position="173"/>
    </location>
</feature>
<feature type="domain" description="HTH myb-type" evidence="7">
    <location>
        <begin position="487"/>
        <end position="516"/>
    </location>
</feature>
<dbReference type="InterPro" id="IPR009057">
    <property type="entry name" value="Homeodomain-like_sf"/>
</dbReference>
<dbReference type="PROSITE" id="PS51294">
    <property type="entry name" value="HTH_MYB"/>
    <property type="match status" value="2"/>
</dbReference>
<protein>
    <submittedName>
        <fullName evidence="8">HEL304Cp</fullName>
    </submittedName>
</protein>
<dbReference type="GO" id="GO:0031981">
    <property type="term" value="C:nuclear lumen"/>
    <property type="evidence" value="ECO:0007669"/>
    <property type="project" value="UniProtKB-ARBA"/>
</dbReference>
<dbReference type="PROSITE" id="PS50090">
    <property type="entry name" value="MYB_LIKE"/>
    <property type="match status" value="2"/>
</dbReference>
<keyword evidence="3" id="KW-0238">DNA-binding</keyword>
<evidence type="ECO:0000256" key="2">
    <source>
        <dbReference type="ARBA" id="ARBA00022737"/>
    </source>
</evidence>
<feature type="compositionally biased region" description="Basic and acidic residues" evidence="5">
    <location>
        <begin position="208"/>
        <end position="218"/>
    </location>
</feature>
<evidence type="ECO:0000259" key="7">
    <source>
        <dbReference type="PROSITE" id="PS51294"/>
    </source>
</evidence>
<dbReference type="STRING" id="45286.A0A0X8HT12"/>
<dbReference type="InterPro" id="IPR051651">
    <property type="entry name" value="DMTF1_DNA-bind_reg"/>
</dbReference>
<evidence type="ECO:0000313" key="9">
    <source>
        <dbReference type="Proteomes" id="UP000243052"/>
    </source>
</evidence>
<feature type="region of interest" description="Disordered" evidence="5">
    <location>
        <begin position="28"/>
        <end position="110"/>
    </location>
</feature>
<dbReference type="EMBL" id="CP014245">
    <property type="protein sequence ID" value="AMD20977.1"/>
    <property type="molecule type" value="Genomic_DNA"/>
</dbReference>
<dbReference type="OrthoDB" id="39591at2759"/>
<comment type="subcellular location">
    <subcellularLocation>
        <location evidence="1">Nucleus</location>
    </subcellularLocation>
</comment>
<dbReference type="GeneID" id="28724249"/>
<dbReference type="PANTHER" id="PTHR46380:SF2">
    <property type="entry name" value="CYCLIN-D-BINDING MYB-LIKE TRANSCRIPTION FACTOR 1"/>
    <property type="match status" value="1"/>
</dbReference>
<dbReference type="InterPro" id="IPR017930">
    <property type="entry name" value="Myb_dom"/>
</dbReference>
<dbReference type="InterPro" id="IPR049260">
    <property type="entry name" value="REB1_MybAD"/>
</dbReference>